<dbReference type="InterPro" id="IPR010732">
    <property type="entry name" value="T6SS_TssG-like"/>
</dbReference>
<dbReference type="Pfam" id="PF06996">
    <property type="entry name" value="T6SS_TssG"/>
    <property type="match status" value="1"/>
</dbReference>
<dbReference type="PANTHER" id="PTHR35564">
    <property type="match status" value="1"/>
</dbReference>
<dbReference type="OrthoDB" id="1523296at2"/>
<organism evidence="1 2">
    <name type="scientific">Posidoniimonas corsicana</name>
    <dbReference type="NCBI Taxonomy" id="1938618"/>
    <lineage>
        <taxon>Bacteria</taxon>
        <taxon>Pseudomonadati</taxon>
        <taxon>Planctomycetota</taxon>
        <taxon>Planctomycetia</taxon>
        <taxon>Pirellulales</taxon>
        <taxon>Lacipirellulaceae</taxon>
        <taxon>Posidoniimonas</taxon>
    </lineage>
</organism>
<dbReference type="RefSeq" id="WP_146563528.1">
    <property type="nucleotide sequence ID" value="NZ_SIHJ01000001.1"/>
</dbReference>
<dbReference type="PANTHER" id="PTHR35564:SF4">
    <property type="entry name" value="CYTOPLASMIC PROTEIN"/>
    <property type="match status" value="1"/>
</dbReference>
<dbReference type="EMBL" id="SIHJ01000001">
    <property type="protein sequence ID" value="TWT36540.1"/>
    <property type="molecule type" value="Genomic_DNA"/>
</dbReference>
<evidence type="ECO:0008006" key="3">
    <source>
        <dbReference type="Google" id="ProtNLM"/>
    </source>
</evidence>
<evidence type="ECO:0000313" key="2">
    <source>
        <dbReference type="Proteomes" id="UP000316714"/>
    </source>
</evidence>
<name>A0A5C5VFA6_9BACT</name>
<dbReference type="Proteomes" id="UP000316714">
    <property type="component" value="Unassembled WGS sequence"/>
</dbReference>
<keyword evidence="2" id="KW-1185">Reference proteome</keyword>
<reference evidence="1 2" key="1">
    <citation type="submission" date="2019-02" db="EMBL/GenBank/DDBJ databases">
        <title>Deep-cultivation of Planctomycetes and their phenomic and genomic characterization uncovers novel biology.</title>
        <authorList>
            <person name="Wiegand S."/>
            <person name="Jogler M."/>
            <person name="Boedeker C."/>
            <person name="Pinto D."/>
            <person name="Vollmers J."/>
            <person name="Rivas-Marin E."/>
            <person name="Kohn T."/>
            <person name="Peeters S.H."/>
            <person name="Heuer A."/>
            <person name="Rast P."/>
            <person name="Oberbeckmann S."/>
            <person name="Bunk B."/>
            <person name="Jeske O."/>
            <person name="Meyerdierks A."/>
            <person name="Storesund J.E."/>
            <person name="Kallscheuer N."/>
            <person name="Luecker S."/>
            <person name="Lage O.M."/>
            <person name="Pohl T."/>
            <person name="Merkel B.J."/>
            <person name="Hornburger P."/>
            <person name="Mueller R.-W."/>
            <person name="Bruemmer F."/>
            <person name="Labrenz M."/>
            <person name="Spormann A.M."/>
            <person name="Op Den Camp H."/>
            <person name="Overmann J."/>
            <person name="Amann R."/>
            <person name="Jetten M.S.M."/>
            <person name="Mascher T."/>
            <person name="Medema M.H."/>
            <person name="Devos D.P."/>
            <person name="Kaster A.-K."/>
            <person name="Ovreas L."/>
            <person name="Rohde M."/>
            <person name="Galperin M.Y."/>
            <person name="Jogler C."/>
        </authorList>
    </citation>
    <scope>NUCLEOTIDE SEQUENCE [LARGE SCALE GENOMIC DNA]</scope>
    <source>
        <strain evidence="1 2">KOR34</strain>
    </source>
</reference>
<accession>A0A5C5VFA6</accession>
<gene>
    <name evidence="1" type="ORF">KOR34_14460</name>
</gene>
<proteinExistence type="predicted"/>
<dbReference type="AlphaFoldDB" id="A0A5C5VFA6"/>
<protein>
    <recommendedName>
        <fullName evidence="3">Type VI secretion protein, VC_A0111 family</fullName>
    </recommendedName>
</protein>
<evidence type="ECO:0000313" key="1">
    <source>
        <dbReference type="EMBL" id="TWT36540.1"/>
    </source>
</evidence>
<comment type="caution">
    <text evidence="1">The sequence shown here is derived from an EMBL/GenBank/DDBJ whole genome shotgun (WGS) entry which is preliminary data.</text>
</comment>
<dbReference type="NCBIfam" id="TIGR03347">
    <property type="entry name" value="VI_chp_1"/>
    <property type="match status" value="1"/>
</dbReference>
<sequence>MTAVAEIPSDPDAPSVQQQLYAEGASFDFFQAVRLLEQSSAGADRDRRLGSPAVRFSTPPSTAFPASAIDSITPDDADENTSRVRVNFMGLTGPSGVLPRHYTELLIQLECRLRDAAKRTLNAWYDLFNNRLIGQLYRVWAKCRIDRGLADGVADRTQADPFSTALYSLIGVATPKLRNRLSVTQPTGQGGAAEVVDQIPDSVLARHVGTLSRRRRSASQVAAMLSSHFRVPVEIEQFQGQWLQLSPAEQTRAGAWGAANRLGVDAVLGSRVWDRQSRIRVRVGPLDAQQFARFLPDAGGGQDRRRFVSLCQMVRLAIGPELDFDVQLVLRKSDIPRLSAQRDGDRPRLGWSSWLAAAPLERDGGEPVFEPIESSEA</sequence>